<dbReference type="Gene3D" id="3.40.50.1470">
    <property type="entry name" value="Peptidyl-tRNA hydrolase"/>
    <property type="match status" value="1"/>
</dbReference>
<dbReference type="Proteomes" id="UP000754563">
    <property type="component" value="Unassembled WGS sequence"/>
</dbReference>
<evidence type="ECO:0000256" key="1">
    <source>
        <dbReference type="ARBA" id="ARBA00013260"/>
    </source>
</evidence>
<dbReference type="CDD" id="cd00462">
    <property type="entry name" value="PTH"/>
    <property type="match status" value="1"/>
</dbReference>
<feature type="site" description="Stabilizes the basic form of H active site to accept a proton" evidence="7">
    <location>
        <position position="95"/>
    </location>
</feature>
<dbReference type="AlphaFoldDB" id="A0A955RK30"/>
<comment type="catalytic activity">
    <reaction evidence="7 8">
        <text>an N-acyl-L-alpha-aminoacyl-tRNA + H2O = an N-acyl-L-amino acid + a tRNA + H(+)</text>
        <dbReference type="Rhea" id="RHEA:54448"/>
        <dbReference type="Rhea" id="RHEA-COMP:10123"/>
        <dbReference type="Rhea" id="RHEA-COMP:13883"/>
        <dbReference type="ChEBI" id="CHEBI:15377"/>
        <dbReference type="ChEBI" id="CHEBI:15378"/>
        <dbReference type="ChEBI" id="CHEBI:59874"/>
        <dbReference type="ChEBI" id="CHEBI:78442"/>
        <dbReference type="ChEBI" id="CHEBI:138191"/>
        <dbReference type="EC" id="3.1.1.29"/>
    </reaction>
</comment>
<dbReference type="InterPro" id="IPR018171">
    <property type="entry name" value="Pept_tRNA_hydro_CS"/>
</dbReference>
<dbReference type="Pfam" id="PF01195">
    <property type="entry name" value="Pept_tRNA_hydro"/>
    <property type="match status" value="1"/>
</dbReference>
<dbReference type="EC" id="3.1.1.29" evidence="1 7"/>
<dbReference type="GO" id="GO:0006515">
    <property type="term" value="P:protein quality control for misfolded or incompletely synthesized proteins"/>
    <property type="evidence" value="ECO:0007669"/>
    <property type="project" value="UniProtKB-UniRule"/>
</dbReference>
<evidence type="ECO:0000256" key="4">
    <source>
        <dbReference type="ARBA" id="ARBA00022884"/>
    </source>
</evidence>
<dbReference type="PROSITE" id="PS01195">
    <property type="entry name" value="PEPT_TRNA_HYDROL_1"/>
    <property type="match status" value="1"/>
</dbReference>
<feature type="binding site" evidence="7">
    <location>
        <position position="116"/>
    </location>
    <ligand>
        <name>tRNA</name>
        <dbReference type="ChEBI" id="CHEBI:17843"/>
    </ligand>
</feature>
<feature type="binding site" evidence="7">
    <location>
        <position position="15"/>
    </location>
    <ligand>
        <name>tRNA</name>
        <dbReference type="ChEBI" id="CHEBI:17843"/>
    </ligand>
</feature>
<protein>
    <recommendedName>
        <fullName evidence="6 7">Peptidyl-tRNA hydrolase</fullName>
        <shortName evidence="7">Pth</shortName>
        <ecNumber evidence="1 7">3.1.1.29</ecNumber>
    </recommendedName>
</protein>
<dbReference type="NCBIfam" id="TIGR00447">
    <property type="entry name" value="pth"/>
    <property type="match status" value="1"/>
</dbReference>
<reference evidence="10" key="2">
    <citation type="journal article" date="2021" name="Microbiome">
        <title>Successional dynamics and alternative stable states in a saline activated sludge microbial community over 9 years.</title>
        <authorList>
            <person name="Wang Y."/>
            <person name="Ye J."/>
            <person name="Ju F."/>
            <person name="Liu L."/>
            <person name="Boyd J.A."/>
            <person name="Deng Y."/>
            <person name="Parks D.H."/>
            <person name="Jiang X."/>
            <person name="Yin X."/>
            <person name="Woodcroft B.J."/>
            <person name="Tyson G.W."/>
            <person name="Hugenholtz P."/>
            <person name="Polz M.F."/>
            <person name="Zhang T."/>
        </authorList>
    </citation>
    <scope>NUCLEOTIDE SEQUENCE</scope>
    <source>
        <strain evidence="10">HKST-UBA11</strain>
    </source>
</reference>
<evidence type="ECO:0000256" key="3">
    <source>
        <dbReference type="ARBA" id="ARBA00022801"/>
    </source>
</evidence>
<keyword evidence="3 7" id="KW-0378">Hydrolase</keyword>
<evidence type="ECO:0000256" key="8">
    <source>
        <dbReference type="RuleBase" id="RU000673"/>
    </source>
</evidence>
<comment type="subunit">
    <text evidence="7">Monomer.</text>
</comment>
<comment type="function">
    <text evidence="7">Hydrolyzes ribosome-free peptidyl-tRNAs (with 1 or more amino acids incorporated), which drop off the ribosome during protein synthesis, or as a result of ribosome stalling.</text>
</comment>
<evidence type="ECO:0000256" key="2">
    <source>
        <dbReference type="ARBA" id="ARBA00022555"/>
    </source>
</evidence>
<comment type="similarity">
    <text evidence="5 7 9">Belongs to the PTH family.</text>
</comment>
<dbReference type="EMBL" id="JAGQLH010000001">
    <property type="protein sequence ID" value="MCA9385017.1"/>
    <property type="molecule type" value="Genomic_DNA"/>
</dbReference>
<proteinExistence type="inferred from homology"/>
<dbReference type="HAMAP" id="MF_00083">
    <property type="entry name" value="Pept_tRNA_hydro_bact"/>
    <property type="match status" value="1"/>
</dbReference>
<feature type="binding site" evidence="7">
    <location>
        <position position="68"/>
    </location>
    <ligand>
        <name>tRNA</name>
        <dbReference type="ChEBI" id="CHEBI:17843"/>
    </ligand>
</feature>
<dbReference type="GO" id="GO:0005737">
    <property type="term" value="C:cytoplasm"/>
    <property type="evidence" value="ECO:0007669"/>
    <property type="project" value="UniProtKB-SubCell"/>
</dbReference>
<evidence type="ECO:0000256" key="6">
    <source>
        <dbReference type="ARBA" id="ARBA00050038"/>
    </source>
</evidence>
<keyword evidence="7" id="KW-0963">Cytoplasm</keyword>
<feature type="binding site" evidence="7">
    <location>
        <position position="70"/>
    </location>
    <ligand>
        <name>tRNA</name>
        <dbReference type="ChEBI" id="CHEBI:17843"/>
    </ligand>
</feature>
<evidence type="ECO:0000256" key="5">
    <source>
        <dbReference type="ARBA" id="ARBA00038063"/>
    </source>
</evidence>
<feature type="active site" description="Proton acceptor" evidence="7">
    <location>
        <position position="20"/>
    </location>
</feature>
<evidence type="ECO:0000313" key="11">
    <source>
        <dbReference type="Proteomes" id="UP000754563"/>
    </source>
</evidence>
<reference evidence="10" key="1">
    <citation type="submission" date="2020-04" db="EMBL/GenBank/DDBJ databases">
        <authorList>
            <person name="Zhang T."/>
        </authorList>
    </citation>
    <scope>NUCLEOTIDE SEQUENCE</scope>
    <source>
        <strain evidence="10">HKST-UBA11</strain>
    </source>
</reference>
<evidence type="ECO:0000256" key="9">
    <source>
        <dbReference type="RuleBase" id="RU004320"/>
    </source>
</evidence>
<dbReference type="SUPFAM" id="SSF53178">
    <property type="entry name" value="Peptidyl-tRNA hydrolase-like"/>
    <property type="match status" value="1"/>
</dbReference>
<comment type="caution">
    <text evidence="10">The sequence shown here is derived from an EMBL/GenBank/DDBJ whole genome shotgun (WGS) entry which is preliminary data.</text>
</comment>
<dbReference type="PANTHER" id="PTHR17224">
    <property type="entry name" value="PEPTIDYL-TRNA HYDROLASE"/>
    <property type="match status" value="1"/>
</dbReference>
<dbReference type="InterPro" id="IPR036416">
    <property type="entry name" value="Pept_tRNA_hydro_sf"/>
</dbReference>
<organism evidence="10 11">
    <name type="scientific">Candidatus Dojkabacteria bacterium</name>
    <dbReference type="NCBI Taxonomy" id="2099670"/>
    <lineage>
        <taxon>Bacteria</taxon>
        <taxon>Candidatus Dojkabacteria</taxon>
    </lineage>
</organism>
<keyword evidence="2 7" id="KW-0820">tRNA-binding</keyword>
<comment type="function">
    <text evidence="7">Catalyzes the release of premature peptidyl moieties from peptidyl-tRNA molecules trapped in stalled 50S ribosomal subunits, and thus maintains levels of free tRNAs and 50S ribosomes.</text>
</comment>
<evidence type="ECO:0000256" key="7">
    <source>
        <dbReference type="HAMAP-Rule" id="MF_00083"/>
    </source>
</evidence>
<dbReference type="GO" id="GO:0004045">
    <property type="term" value="F:peptidyl-tRNA hydrolase activity"/>
    <property type="evidence" value="ECO:0007669"/>
    <property type="project" value="UniProtKB-UniRule"/>
</dbReference>
<name>A0A955RK30_9BACT</name>
<gene>
    <name evidence="7 10" type="primary">pth</name>
    <name evidence="10" type="ORF">KC717_00050</name>
</gene>
<dbReference type="PANTHER" id="PTHR17224:SF1">
    <property type="entry name" value="PEPTIDYL-TRNA HYDROLASE"/>
    <property type="match status" value="1"/>
</dbReference>
<feature type="site" description="Discriminates between blocked and unblocked aminoacyl-tRNA" evidence="7">
    <location>
        <position position="10"/>
    </location>
</feature>
<dbReference type="GO" id="GO:0000049">
    <property type="term" value="F:tRNA binding"/>
    <property type="evidence" value="ECO:0007669"/>
    <property type="project" value="UniProtKB-UniRule"/>
</dbReference>
<evidence type="ECO:0000313" key="10">
    <source>
        <dbReference type="EMBL" id="MCA9385017.1"/>
    </source>
</evidence>
<keyword evidence="4 7" id="KW-0694">RNA-binding</keyword>
<dbReference type="GO" id="GO:0072344">
    <property type="term" value="P:rescue of stalled ribosome"/>
    <property type="evidence" value="ECO:0007669"/>
    <property type="project" value="UniProtKB-UniRule"/>
</dbReference>
<comment type="subcellular location">
    <subcellularLocation>
        <location evidence="7">Cytoplasm</location>
    </subcellularLocation>
</comment>
<sequence length="187" mass="21247">MIFLLIGLGNIGKNYANTRHNAGFLCLDYLQSELKLEPFGEDSKFLAEVSTTKINEHLKLVLAKPTTFMNRSGQSVHLLQKFYKISSDNIVIIHDDLDIELGNWKYHVGKGPRGHNGIISVEQHMNDILFGRFRIGVENRTQAMKDNMSGRDYVLGTFTASEKTILTDTVFPQIKNKLETLFTNQNE</sequence>
<accession>A0A955RK30</accession>
<dbReference type="InterPro" id="IPR001328">
    <property type="entry name" value="Pept_tRNA_hydro"/>
</dbReference>